<dbReference type="PANTHER" id="PTHR43798">
    <property type="entry name" value="MONOACYLGLYCEROL LIPASE"/>
    <property type="match status" value="1"/>
</dbReference>
<dbReference type="Pfam" id="PF12697">
    <property type="entry name" value="Abhydrolase_6"/>
    <property type="match status" value="1"/>
</dbReference>
<keyword evidence="2" id="KW-0378">Hydrolase</keyword>
<dbReference type="PRINTS" id="PR00793">
    <property type="entry name" value="PROAMNOPTASE"/>
</dbReference>
<accession>A0ABQ0M7H6</accession>
<proteinExistence type="inferred from homology"/>
<name>A0ABQ0M7H6_MYCCL</name>
<dbReference type="SUPFAM" id="SSF53474">
    <property type="entry name" value="alpha/beta-Hydrolases"/>
    <property type="match status" value="1"/>
</dbReference>
<dbReference type="InterPro" id="IPR005945">
    <property type="entry name" value="Pro_imino_pep"/>
</dbReference>
<dbReference type="InterPro" id="IPR002410">
    <property type="entry name" value="Peptidase_S33"/>
</dbReference>
<dbReference type="Gene3D" id="3.40.50.1820">
    <property type="entry name" value="alpha/beta hydrolase"/>
    <property type="match status" value="1"/>
</dbReference>
<sequence>MASSTVSVTEGEASFSVRIAETNSEIHCKTWYKIFGSLNSDHRPLIVLHGGPGFPHHYLLNLADLTLKHDIPVILYDQLGTGNSTRLPDKDDKDFWTVGHSWGGMLAATYASRQPAGLHRLIIWSSPAAARLWVEAQIKLRATLPQDLQDALIAGEDKGSDLNDQKAYENALQVYTVSRFGIRMQPFPAAFLEAVAIAEEDLTARRVLLGLYTFKIVGTMRTWSMIEDAENIRVPTLLLNGKYDQAQDSTMEPYSKRIPEVKWVQLAGSSHMAHFEEHERFVAVVADFLQI</sequence>
<keyword evidence="5" id="KW-1185">Reference proteome</keyword>
<feature type="domain" description="AB hydrolase-1" evidence="3">
    <location>
        <begin position="45"/>
        <end position="283"/>
    </location>
</feature>
<gene>
    <name evidence="4" type="ORF">MCHLO_15566</name>
</gene>
<dbReference type="PANTHER" id="PTHR43798:SF33">
    <property type="entry name" value="HYDROLASE, PUTATIVE (AFU_ORTHOLOGUE AFUA_2G14860)-RELATED"/>
    <property type="match status" value="1"/>
</dbReference>
<dbReference type="InterPro" id="IPR050266">
    <property type="entry name" value="AB_hydrolase_sf"/>
</dbReference>
<comment type="similarity">
    <text evidence="1">Belongs to the peptidase S33 family.</text>
</comment>
<evidence type="ECO:0000313" key="4">
    <source>
        <dbReference type="EMBL" id="GAT59245.1"/>
    </source>
</evidence>
<evidence type="ECO:0000256" key="1">
    <source>
        <dbReference type="ARBA" id="ARBA00010088"/>
    </source>
</evidence>
<dbReference type="EMBL" id="DF849833">
    <property type="protein sequence ID" value="GAT59245.1"/>
    <property type="molecule type" value="Genomic_DNA"/>
</dbReference>
<dbReference type="InterPro" id="IPR029058">
    <property type="entry name" value="AB_hydrolase_fold"/>
</dbReference>
<dbReference type="PIRSF" id="PIRSF005539">
    <property type="entry name" value="Pept_S33_TRI_F1"/>
    <property type="match status" value="1"/>
</dbReference>
<dbReference type="InterPro" id="IPR000073">
    <property type="entry name" value="AB_hydrolase_1"/>
</dbReference>
<evidence type="ECO:0000256" key="2">
    <source>
        <dbReference type="ARBA" id="ARBA00022801"/>
    </source>
</evidence>
<evidence type="ECO:0000259" key="3">
    <source>
        <dbReference type="Pfam" id="PF12697"/>
    </source>
</evidence>
<reference evidence="4" key="1">
    <citation type="submission" date="2014-09" db="EMBL/GenBank/DDBJ databases">
        <title>Genome sequence of the luminous mushroom Mycena chlorophos for searching fungal bioluminescence genes.</title>
        <authorList>
            <person name="Tanaka Y."/>
            <person name="Kasuga D."/>
            <person name="Oba Y."/>
            <person name="Hase S."/>
            <person name="Sato K."/>
            <person name="Oba Y."/>
            <person name="Sakakibara Y."/>
        </authorList>
    </citation>
    <scope>NUCLEOTIDE SEQUENCE</scope>
</reference>
<dbReference type="Proteomes" id="UP000815677">
    <property type="component" value="Unassembled WGS sequence"/>
</dbReference>
<evidence type="ECO:0000313" key="5">
    <source>
        <dbReference type="Proteomes" id="UP000815677"/>
    </source>
</evidence>
<organism evidence="4 5">
    <name type="scientific">Mycena chlorophos</name>
    <name type="common">Agaric fungus</name>
    <name type="synonym">Agaricus chlorophos</name>
    <dbReference type="NCBI Taxonomy" id="658473"/>
    <lineage>
        <taxon>Eukaryota</taxon>
        <taxon>Fungi</taxon>
        <taxon>Dikarya</taxon>
        <taxon>Basidiomycota</taxon>
        <taxon>Agaricomycotina</taxon>
        <taxon>Agaricomycetes</taxon>
        <taxon>Agaricomycetidae</taxon>
        <taxon>Agaricales</taxon>
        <taxon>Marasmiineae</taxon>
        <taxon>Mycenaceae</taxon>
        <taxon>Mycena</taxon>
    </lineage>
</organism>
<protein>
    <recommendedName>
        <fullName evidence="3">AB hydrolase-1 domain-containing protein</fullName>
    </recommendedName>
</protein>